<dbReference type="STRING" id="1278073.MYSTI_02190"/>
<keyword evidence="2" id="KW-0732">Signal</keyword>
<organism evidence="3 4">
    <name type="scientific">Myxococcus stipitatus (strain DSM 14675 / JCM 12634 / Mx s8)</name>
    <dbReference type="NCBI Taxonomy" id="1278073"/>
    <lineage>
        <taxon>Bacteria</taxon>
        <taxon>Pseudomonadati</taxon>
        <taxon>Myxococcota</taxon>
        <taxon>Myxococcia</taxon>
        <taxon>Myxococcales</taxon>
        <taxon>Cystobacterineae</taxon>
        <taxon>Myxococcaceae</taxon>
        <taxon>Myxococcus</taxon>
    </lineage>
</organism>
<accession>L7U7H5</accession>
<proteinExistence type="predicted"/>
<dbReference type="AlphaFoldDB" id="L7U7H5"/>
<dbReference type="PATRIC" id="fig|1278073.3.peg.2232"/>
<feature type="chain" id="PRO_5003983398" description="Lipoprotein" evidence="2">
    <location>
        <begin position="21"/>
        <end position="294"/>
    </location>
</feature>
<sequence length="294" mass="30163">MNLRRSILSLLVVSIATVHTLSGCSDDESPTPGADTDAGTQLDSGTTTDSGVTPDSGSTPDSGGEPDSGTTPDAGGEPDSGTTPDAGIEPDAGTTPDAGIEPDAGTTLDAGIEPDAGTTADAGPGTPPFTECEGDCKKTAVTIELKGNSRVLTSAYFGYEEPKDPTAPWELWIELNNGKPGECPTEDSALPPQLVNVYKVTVPVDTKPQTGISADEPRATLVDFEGALTTAYFLHSTKLTFTPAAASLCTSCAKEGKPPASHFVAFDVNGVYADGSLLGHAYATYCPSLDKFQK</sequence>
<protein>
    <recommendedName>
        <fullName evidence="5">Lipoprotein</fullName>
    </recommendedName>
</protein>
<feature type="signal peptide" evidence="2">
    <location>
        <begin position="1"/>
        <end position="20"/>
    </location>
</feature>
<dbReference type="KEGG" id="msd:MYSTI_02190"/>
<dbReference type="Proteomes" id="UP000011131">
    <property type="component" value="Chromosome"/>
</dbReference>
<evidence type="ECO:0008006" key="5">
    <source>
        <dbReference type="Google" id="ProtNLM"/>
    </source>
</evidence>
<gene>
    <name evidence="3" type="ordered locus">MYSTI_02190</name>
</gene>
<keyword evidence="4" id="KW-1185">Reference proteome</keyword>
<evidence type="ECO:0000313" key="3">
    <source>
        <dbReference type="EMBL" id="AGC43517.1"/>
    </source>
</evidence>
<evidence type="ECO:0000256" key="2">
    <source>
        <dbReference type="SAM" id="SignalP"/>
    </source>
</evidence>
<feature type="compositionally biased region" description="Polar residues" evidence="1">
    <location>
        <begin position="38"/>
        <end position="61"/>
    </location>
</feature>
<evidence type="ECO:0000313" key="4">
    <source>
        <dbReference type="Proteomes" id="UP000011131"/>
    </source>
</evidence>
<dbReference type="eggNOG" id="COG3568">
    <property type="taxonomic scope" value="Bacteria"/>
</dbReference>
<name>L7U7H5_MYXSD</name>
<dbReference type="EMBL" id="CP004025">
    <property type="protein sequence ID" value="AGC43517.1"/>
    <property type="molecule type" value="Genomic_DNA"/>
</dbReference>
<dbReference type="PROSITE" id="PS51257">
    <property type="entry name" value="PROKAR_LIPOPROTEIN"/>
    <property type="match status" value="1"/>
</dbReference>
<dbReference type="RefSeq" id="WP_015347779.1">
    <property type="nucleotide sequence ID" value="NC_020126.1"/>
</dbReference>
<dbReference type="HOGENOM" id="CLU_058223_0_0_7"/>
<feature type="region of interest" description="Disordered" evidence="1">
    <location>
        <begin position="22"/>
        <end position="134"/>
    </location>
</feature>
<reference evidence="3 4" key="1">
    <citation type="journal article" date="2013" name="Genome Announc.">
        <title>Complete genome sequence of Myxococcus stipitatus strain DSM 14675, a fruiting myxobacterium.</title>
        <authorList>
            <person name="Huntley S."/>
            <person name="Kneip S."/>
            <person name="Treuner-Lange A."/>
            <person name="Sogaard-Andersen L."/>
        </authorList>
    </citation>
    <scope>NUCLEOTIDE SEQUENCE [LARGE SCALE GENOMIC DNA]</scope>
    <source>
        <strain evidence="4">DSM 14675 / JCM 12634 / Mx s8</strain>
    </source>
</reference>
<evidence type="ECO:0000256" key="1">
    <source>
        <dbReference type="SAM" id="MobiDB-lite"/>
    </source>
</evidence>